<accession>A0ABN2ZHS0</accession>
<evidence type="ECO:0000256" key="8">
    <source>
        <dbReference type="ARBA" id="ARBA00048109"/>
    </source>
</evidence>
<evidence type="ECO:0000256" key="7">
    <source>
        <dbReference type="ARBA" id="ARBA00032572"/>
    </source>
</evidence>
<dbReference type="SUPFAM" id="SSF53474">
    <property type="entry name" value="alpha/beta-Hydrolases"/>
    <property type="match status" value="1"/>
</dbReference>
<dbReference type="RefSeq" id="WP_344464482.1">
    <property type="nucleotide sequence ID" value="NZ_BAAANT010000012.1"/>
</dbReference>
<evidence type="ECO:0000313" key="10">
    <source>
        <dbReference type="Proteomes" id="UP001422759"/>
    </source>
</evidence>
<dbReference type="InterPro" id="IPR029058">
    <property type="entry name" value="AB_hydrolase_fold"/>
</dbReference>
<dbReference type="InterPro" id="IPR050583">
    <property type="entry name" value="Mycobacterial_A85_antigen"/>
</dbReference>
<dbReference type="Pfam" id="PF00756">
    <property type="entry name" value="Esterase"/>
    <property type="match status" value="1"/>
</dbReference>
<protein>
    <recommendedName>
        <fullName evidence="7">Acyl-CoA:diacylglycerol acyltransferase</fullName>
        <ecNumber evidence="3">2.3.1.122</ecNumber>
        <ecNumber evidence="4">2.3.1.20</ecNumber>
    </recommendedName>
</protein>
<evidence type="ECO:0000256" key="2">
    <source>
        <dbReference type="ARBA" id="ARBA00005874"/>
    </source>
</evidence>
<dbReference type="InterPro" id="IPR000801">
    <property type="entry name" value="Esterase-like"/>
</dbReference>
<evidence type="ECO:0000256" key="1">
    <source>
        <dbReference type="ARBA" id="ARBA00000697"/>
    </source>
</evidence>
<evidence type="ECO:0000256" key="5">
    <source>
        <dbReference type="ARBA" id="ARBA00022679"/>
    </source>
</evidence>
<dbReference type="Gene3D" id="3.40.50.1820">
    <property type="entry name" value="alpha/beta hydrolase"/>
    <property type="match status" value="1"/>
</dbReference>
<name>A0ABN2ZHS0_9ACTN</name>
<comment type="catalytic activity">
    <reaction evidence="8">
        <text>an acyl-CoA + a 1,2-diacyl-sn-glycerol = a triacyl-sn-glycerol + CoA</text>
        <dbReference type="Rhea" id="RHEA:10868"/>
        <dbReference type="ChEBI" id="CHEBI:17815"/>
        <dbReference type="ChEBI" id="CHEBI:57287"/>
        <dbReference type="ChEBI" id="CHEBI:58342"/>
        <dbReference type="ChEBI" id="CHEBI:64615"/>
        <dbReference type="EC" id="2.3.1.20"/>
    </reaction>
</comment>
<keyword evidence="5" id="KW-0808">Transferase</keyword>
<comment type="catalytic activity">
    <reaction evidence="1">
        <text>2 alpha,alpha'-trehalose 6-mycolate = alpha,alpha'-trehalose 6,6'-bismycolate + alpha,alpha-trehalose</text>
        <dbReference type="Rhea" id="RHEA:23472"/>
        <dbReference type="ChEBI" id="CHEBI:16551"/>
        <dbReference type="ChEBI" id="CHEBI:18195"/>
        <dbReference type="ChEBI" id="CHEBI:18234"/>
        <dbReference type="EC" id="2.3.1.122"/>
    </reaction>
</comment>
<dbReference type="PANTHER" id="PTHR48098">
    <property type="entry name" value="ENTEROCHELIN ESTERASE-RELATED"/>
    <property type="match status" value="1"/>
</dbReference>
<dbReference type="GO" id="GO:0016787">
    <property type="term" value="F:hydrolase activity"/>
    <property type="evidence" value="ECO:0007669"/>
    <property type="project" value="UniProtKB-KW"/>
</dbReference>
<proteinExistence type="inferred from homology"/>
<comment type="caution">
    <text evidence="9">The sequence shown here is derived from an EMBL/GenBank/DDBJ whole genome shotgun (WGS) entry which is preliminary data.</text>
</comment>
<evidence type="ECO:0000256" key="6">
    <source>
        <dbReference type="ARBA" id="ARBA00023315"/>
    </source>
</evidence>
<dbReference type="InterPro" id="IPR006311">
    <property type="entry name" value="TAT_signal"/>
</dbReference>
<dbReference type="EC" id="2.3.1.122" evidence="3"/>
<dbReference type="EC" id="2.3.1.20" evidence="4"/>
<dbReference type="PROSITE" id="PS51318">
    <property type="entry name" value="TAT"/>
    <property type="match status" value="1"/>
</dbReference>
<dbReference type="PANTHER" id="PTHR48098:SF1">
    <property type="entry name" value="DIACYLGLYCEROL ACYLTRANSFERASE_MYCOLYLTRANSFERASE AG85A"/>
    <property type="match status" value="1"/>
</dbReference>
<comment type="similarity">
    <text evidence="2">Belongs to the mycobacterial A85 antigen family.</text>
</comment>
<keyword evidence="10" id="KW-1185">Reference proteome</keyword>
<keyword evidence="6" id="KW-0012">Acyltransferase</keyword>
<evidence type="ECO:0000313" key="9">
    <source>
        <dbReference type="EMBL" id="GAA2142357.1"/>
    </source>
</evidence>
<organism evidence="9 10">
    <name type="scientific">Kitasatospora kazusensis</name>
    <dbReference type="NCBI Taxonomy" id="407974"/>
    <lineage>
        <taxon>Bacteria</taxon>
        <taxon>Bacillati</taxon>
        <taxon>Actinomycetota</taxon>
        <taxon>Actinomycetes</taxon>
        <taxon>Kitasatosporales</taxon>
        <taxon>Streptomycetaceae</taxon>
        <taxon>Kitasatospora</taxon>
    </lineage>
</organism>
<dbReference type="EMBL" id="BAAANT010000012">
    <property type="protein sequence ID" value="GAA2142357.1"/>
    <property type="molecule type" value="Genomic_DNA"/>
</dbReference>
<dbReference type="Proteomes" id="UP001422759">
    <property type="component" value="Unassembled WGS sequence"/>
</dbReference>
<sequence length="306" mass="31496">MNRAAERGPGRRTLLRAAAGLGGLAVVGAGASAAMAEDVLPGGVRLRRALGMTGTDGTVPRIPAGPVRSTDLHSAARGTTVRMITMLPPGAGLRAADLPVCVALHGRGGDAQSMADLGLPQFLAAAVAAGAPPFALVAVDGGADTYWHARTPADDPQRMLVSELPGWLAAQGLRTPGGALGISAGGSGALRYARNRGAGFGPVALLSPALFRSWPDARTIDGFRDEADWRDHEPLLHLGEPHGRPLGVWCGTEDPFCPAARVLRAGAAVARFPRGEHTGGFWRRMLPEAVPFLGHALQALPAPTAS</sequence>
<gene>
    <name evidence="9" type="ORF">GCM10009760_27420</name>
</gene>
<evidence type="ECO:0000256" key="3">
    <source>
        <dbReference type="ARBA" id="ARBA00012820"/>
    </source>
</evidence>
<keyword evidence="9" id="KW-0378">Hydrolase</keyword>
<evidence type="ECO:0000256" key="4">
    <source>
        <dbReference type="ARBA" id="ARBA00013244"/>
    </source>
</evidence>
<reference evidence="9 10" key="1">
    <citation type="journal article" date="2019" name="Int. J. Syst. Evol. Microbiol.">
        <title>The Global Catalogue of Microorganisms (GCM) 10K type strain sequencing project: providing services to taxonomists for standard genome sequencing and annotation.</title>
        <authorList>
            <consortium name="The Broad Institute Genomics Platform"/>
            <consortium name="The Broad Institute Genome Sequencing Center for Infectious Disease"/>
            <person name="Wu L."/>
            <person name="Ma J."/>
        </authorList>
    </citation>
    <scope>NUCLEOTIDE SEQUENCE [LARGE SCALE GENOMIC DNA]</scope>
    <source>
        <strain evidence="9 10">JCM 14560</strain>
    </source>
</reference>